<keyword evidence="1" id="KW-0472">Membrane</keyword>
<accession>A0AAW2GH41</accession>
<keyword evidence="1" id="KW-1133">Transmembrane helix</keyword>
<comment type="caution">
    <text evidence="2">The sequence shown here is derived from an EMBL/GenBank/DDBJ whole genome shotgun (WGS) entry which is preliminary data.</text>
</comment>
<name>A0AAW2GH41_9HYME</name>
<keyword evidence="1" id="KW-0812">Transmembrane</keyword>
<keyword evidence="3" id="KW-1185">Reference proteome</keyword>
<gene>
    <name evidence="2" type="ORF">PUN28_004672</name>
</gene>
<evidence type="ECO:0000313" key="2">
    <source>
        <dbReference type="EMBL" id="KAL0125772.1"/>
    </source>
</evidence>
<sequence>MRFVKNILPSSLASLRFIKKHRIRDIVRYKGVKYFIVVRRISTVGAYITNDKRRKSHRRRREWSAHQWWLENEPLYLIALVAVCVVVVLIVFRASALLVTSRVRFIIESLLKCLEYFKLINIIYACNMYAKKKKFNLSLTNFLSWRKFSLKLKLIHLK</sequence>
<dbReference type="AlphaFoldDB" id="A0AAW2GH41"/>
<proteinExistence type="predicted"/>
<evidence type="ECO:0000313" key="3">
    <source>
        <dbReference type="Proteomes" id="UP001430953"/>
    </source>
</evidence>
<organism evidence="2 3">
    <name type="scientific">Cardiocondyla obscurior</name>
    <dbReference type="NCBI Taxonomy" id="286306"/>
    <lineage>
        <taxon>Eukaryota</taxon>
        <taxon>Metazoa</taxon>
        <taxon>Ecdysozoa</taxon>
        <taxon>Arthropoda</taxon>
        <taxon>Hexapoda</taxon>
        <taxon>Insecta</taxon>
        <taxon>Pterygota</taxon>
        <taxon>Neoptera</taxon>
        <taxon>Endopterygota</taxon>
        <taxon>Hymenoptera</taxon>
        <taxon>Apocrita</taxon>
        <taxon>Aculeata</taxon>
        <taxon>Formicoidea</taxon>
        <taxon>Formicidae</taxon>
        <taxon>Myrmicinae</taxon>
        <taxon>Cardiocondyla</taxon>
    </lineage>
</organism>
<protein>
    <submittedName>
        <fullName evidence="2">Uncharacterized protein</fullName>
    </submittedName>
</protein>
<dbReference type="Proteomes" id="UP001430953">
    <property type="component" value="Unassembled WGS sequence"/>
</dbReference>
<feature type="transmembrane region" description="Helical" evidence="1">
    <location>
        <begin position="75"/>
        <end position="99"/>
    </location>
</feature>
<dbReference type="EMBL" id="JADYXP020000004">
    <property type="protein sequence ID" value="KAL0125772.1"/>
    <property type="molecule type" value="Genomic_DNA"/>
</dbReference>
<evidence type="ECO:0000256" key="1">
    <source>
        <dbReference type="SAM" id="Phobius"/>
    </source>
</evidence>
<reference evidence="2 3" key="1">
    <citation type="submission" date="2023-03" db="EMBL/GenBank/DDBJ databases">
        <title>High recombination rates correlate with genetic variation in Cardiocondyla obscurior ants.</title>
        <authorList>
            <person name="Errbii M."/>
        </authorList>
    </citation>
    <scope>NUCLEOTIDE SEQUENCE [LARGE SCALE GENOMIC DNA]</scope>
    <source>
        <strain evidence="2">Alpha-2009</strain>
        <tissue evidence="2">Whole body</tissue>
    </source>
</reference>